<dbReference type="GO" id="GO:0000287">
    <property type="term" value="F:magnesium ion binding"/>
    <property type="evidence" value="ECO:0007669"/>
    <property type="project" value="UniProtKB-UniRule"/>
</dbReference>
<evidence type="ECO:0000256" key="4">
    <source>
        <dbReference type="ARBA" id="ARBA00022832"/>
    </source>
</evidence>
<evidence type="ECO:0000256" key="3">
    <source>
        <dbReference type="ARBA" id="ARBA00022723"/>
    </source>
</evidence>
<dbReference type="EC" id="2.7.8.7" evidence="8"/>
<evidence type="ECO:0000256" key="7">
    <source>
        <dbReference type="ARBA" id="ARBA00023160"/>
    </source>
</evidence>
<evidence type="ECO:0000313" key="10">
    <source>
        <dbReference type="EMBL" id="QKJ24804.1"/>
    </source>
</evidence>
<evidence type="ECO:0000313" key="11">
    <source>
        <dbReference type="Proteomes" id="UP000501003"/>
    </source>
</evidence>
<dbReference type="NCBIfam" id="TIGR00556">
    <property type="entry name" value="pantethn_trn"/>
    <property type="match status" value="1"/>
</dbReference>
<evidence type="ECO:0000256" key="6">
    <source>
        <dbReference type="ARBA" id="ARBA00023098"/>
    </source>
</evidence>
<evidence type="ECO:0000256" key="2">
    <source>
        <dbReference type="ARBA" id="ARBA00022679"/>
    </source>
</evidence>
<keyword evidence="8" id="KW-0963">Cytoplasm</keyword>
<evidence type="ECO:0000256" key="1">
    <source>
        <dbReference type="ARBA" id="ARBA00022516"/>
    </source>
</evidence>
<reference evidence="10 11" key="1">
    <citation type="submission" date="2020-05" db="EMBL/GenBank/DDBJ databases">
        <title>Aquirufa sp. strain 15G-AUS-rot a new Aquirufa species.</title>
        <authorList>
            <person name="Pitt A."/>
            <person name="Hahn M.W."/>
        </authorList>
    </citation>
    <scope>NUCLEOTIDE SEQUENCE [LARGE SCALE GENOMIC DNA]</scope>
    <source>
        <strain evidence="10 11">15G-AUS-rot</strain>
    </source>
</reference>
<dbReference type="GO" id="GO:0008897">
    <property type="term" value="F:holo-[acyl-carrier-protein] synthase activity"/>
    <property type="evidence" value="ECO:0007669"/>
    <property type="project" value="UniProtKB-UniRule"/>
</dbReference>
<evidence type="ECO:0000259" key="9">
    <source>
        <dbReference type="Pfam" id="PF01648"/>
    </source>
</evidence>
<keyword evidence="4 8" id="KW-0276">Fatty acid metabolism</keyword>
<dbReference type="RefSeq" id="WP_173493101.1">
    <property type="nucleotide sequence ID" value="NZ_CP054056.1"/>
</dbReference>
<dbReference type="InterPro" id="IPR004568">
    <property type="entry name" value="Ppantetheine-prot_Trfase_dom"/>
</dbReference>
<comment type="function">
    <text evidence="8">Transfers the 4'-phosphopantetheine moiety from coenzyme A to a Ser of acyl-carrier-protein.</text>
</comment>
<dbReference type="NCBIfam" id="TIGR00516">
    <property type="entry name" value="acpS"/>
    <property type="match status" value="1"/>
</dbReference>
<dbReference type="EMBL" id="CP054056">
    <property type="protein sequence ID" value="QKJ24804.1"/>
    <property type="molecule type" value="Genomic_DNA"/>
</dbReference>
<keyword evidence="3 8" id="KW-0479">Metal-binding</keyword>
<keyword evidence="7 8" id="KW-0275">Fatty acid biosynthesis</keyword>
<gene>
    <name evidence="8" type="primary">acpS</name>
    <name evidence="10" type="ORF">HRU87_00915</name>
</gene>
<keyword evidence="6 8" id="KW-0443">Lipid metabolism</keyword>
<dbReference type="Gene3D" id="3.90.470.20">
    <property type="entry name" value="4'-phosphopantetheinyl transferase domain"/>
    <property type="match status" value="1"/>
</dbReference>
<dbReference type="AlphaFoldDB" id="A0A7D4PWQ5"/>
<dbReference type="SUPFAM" id="SSF56214">
    <property type="entry name" value="4'-phosphopantetheinyl transferase"/>
    <property type="match status" value="1"/>
</dbReference>
<keyword evidence="1 8" id="KW-0444">Lipid biosynthesis</keyword>
<organism evidence="10 11">
    <name type="scientific">Aquiluna borgnonia</name>
    <dbReference type="NCBI Taxonomy" id="2499157"/>
    <lineage>
        <taxon>Bacteria</taxon>
        <taxon>Bacillati</taxon>
        <taxon>Actinomycetota</taxon>
        <taxon>Actinomycetes</taxon>
        <taxon>Micrococcales</taxon>
        <taxon>Microbacteriaceae</taxon>
        <taxon>Luna cluster</taxon>
        <taxon>Luna-1 subcluster</taxon>
        <taxon>Aquiluna</taxon>
    </lineage>
</organism>
<dbReference type="InterPro" id="IPR037143">
    <property type="entry name" value="4-PPantetheinyl_Trfase_dom_sf"/>
</dbReference>
<accession>A0A7D4PWQ5</accession>
<comment type="cofactor">
    <cofactor evidence="8">
        <name>Mg(2+)</name>
        <dbReference type="ChEBI" id="CHEBI:18420"/>
    </cofactor>
</comment>
<evidence type="ECO:0000256" key="8">
    <source>
        <dbReference type="HAMAP-Rule" id="MF_00101"/>
    </source>
</evidence>
<feature type="binding site" evidence="8">
    <location>
        <position position="50"/>
    </location>
    <ligand>
        <name>Mg(2+)</name>
        <dbReference type="ChEBI" id="CHEBI:18420"/>
    </ligand>
</feature>
<dbReference type="GO" id="GO:0005737">
    <property type="term" value="C:cytoplasm"/>
    <property type="evidence" value="ECO:0007669"/>
    <property type="project" value="UniProtKB-SubCell"/>
</dbReference>
<protein>
    <recommendedName>
        <fullName evidence="8">Holo-[acyl-carrier-protein] synthase</fullName>
        <shortName evidence="8">Holo-ACP synthase</shortName>
        <ecNumber evidence="8">2.7.8.7</ecNumber>
    </recommendedName>
    <alternativeName>
        <fullName evidence="8">4'-phosphopantetheinyl transferase AcpS</fullName>
    </alternativeName>
</protein>
<sequence length="117" mass="12667">MILGVGTDLCSIARLSESLERTPNLAQRLFHPSELGLPVNSLAARFAAKEALAKALGNPRLMQWVEIEIVKDELGKPGFVLHGQTAKNLESVGVQRIHLSLSHEQELASAFVVVEAS</sequence>
<dbReference type="InterPro" id="IPR002582">
    <property type="entry name" value="ACPS"/>
</dbReference>
<comment type="similarity">
    <text evidence="8">Belongs to the P-Pant transferase superfamily. AcpS family.</text>
</comment>
<feature type="domain" description="4'-phosphopantetheinyl transferase" evidence="9">
    <location>
        <begin position="4"/>
        <end position="95"/>
    </location>
</feature>
<dbReference type="GO" id="GO:0006633">
    <property type="term" value="P:fatty acid biosynthetic process"/>
    <property type="evidence" value="ECO:0007669"/>
    <property type="project" value="UniProtKB-UniRule"/>
</dbReference>
<dbReference type="NCBIfam" id="NF000832">
    <property type="entry name" value="PRK00070.3-2"/>
    <property type="match status" value="1"/>
</dbReference>
<name>A0A7D4PWQ5_9MICO</name>
<evidence type="ECO:0000256" key="5">
    <source>
        <dbReference type="ARBA" id="ARBA00022842"/>
    </source>
</evidence>
<dbReference type="KEGG" id="aqg:HRU87_00915"/>
<keyword evidence="5 8" id="KW-0460">Magnesium</keyword>
<feature type="binding site" evidence="8">
    <location>
        <position position="8"/>
    </location>
    <ligand>
        <name>Mg(2+)</name>
        <dbReference type="ChEBI" id="CHEBI:18420"/>
    </ligand>
</feature>
<proteinExistence type="inferred from homology"/>
<comment type="subcellular location">
    <subcellularLocation>
        <location evidence="8">Cytoplasm</location>
    </subcellularLocation>
</comment>
<comment type="catalytic activity">
    <reaction evidence="8">
        <text>apo-[ACP] + CoA = holo-[ACP] + adenosine 3',5'-bisphosphate + H(+)</text>
        <dbReference type="Rhea" id="RHEA:12068"/>
        <dbReference type="Rhea" id="RHEA-COMP:9685"/>
        <dbReference type="Rhea" id="RHEA-COMP:9690"/>
        <dbReference type="ChEBI" id="CHEBI:15378"/>
        <dbReference type="ChEBI" id="CHEBI:29999"/>
        <dbReference type="ChEBI" id="CHEBI:57287"/>
        <dbReference type="ChEBI" id="CHEBI:58343"/>
        <dbReference type="ChEBI" id="CHEBI:64479"/>
        <dbReference type="EC" id="2.7.8.7"/>
    </reaction>
</comment>
<keyword evidence="2 8" id="KW-0808">Transferase</keyword>
<keyword evidence="11" id="KW-1185">Reference proteome</keyword>
<dbReference type="HAMAP" id="MF_00101">
    <property type="entry name" value="AcpS"/>
    <property type="match status" value="1"/>
</dbReference>
<dbReference type="InterPro" id="IPR008278">
    <property type="entry name" value="4-PPantetheinyl_Trfase_dom"/>
</dbReference>
<dbReference type="Proteomes" id="UP000501003">
    <property type="component" value="Chromosome"/>
</dbReference>
<dbReference type="Pfam" id="PF01648">
    <property type="entry name" value="ACPS"/>
    <property type="match status" value="1"/>
</dbReference>